<comment type="caution">
    <text evidence="1">The sequence shown here is derived from an EMBL/GenBank/DDBJ whole genome shotgun (WGS) entry which is preliminary data.</text>
</comment>
<accession>A0A646HM65</accession>
<reference evidence="2" key="1">
    <citation type="submission" date="2019-09" db="EMBL/GenBank/DDBJ databases">
        <title>Distinct polysaccharide growth profiles of human intestinal Prevotella copri isolates.</title>
        <authorList>
            <person name="Fehlner-Peach H."/>
            <person name="Magnabosco C."/>
            <person name="Raghavan V."/>
            <person name="Scher J.U."/>
            <person name="Tett A."/>
            <person name="Cox L.M."/>
            <person name="Gottsegen C."/>
            <person name="Watters A."/>
            <person name="Wiltshire- Gordon J.D."/>
            <person name="Segata N."/>
            <person name="Bonneau R."/>
            <person name="Littman D.R."/>
        </authorList>
    </citation>
    <scope>NUCLEOTIDE SEQUENCE [LARGE SCALE GENOMIC DNA]</scope>
    <source>
        <strain evidence="2">iP54</strain>
    </source>
</reference>
<dbReference type="AlphaFoldDB" id="A0A646HM65"/>
<name>A0A646HM65_9BACT</name>
<proteinExistence type="predicted"/>
<dbReference type="Proteomes" id="UP000420635">
    <property type="component" value="Unassembled WGS sequence"/>
</dbReference>
<evidence type="ECO:0000313" key="2">
    <source>
        <dbReference type="Proteomes" id="UP000420635"/>
    </source>
</evidence>
<sequence>MEKIVTGKVRKNLSEHTARIILERSDRMASSTLEQLRKSTDRAYTMTGFLLTVFIALTAFVFSSPSLWQLSTAAVLWAGIFIALYIMINQVLWIHPFRHTGNEPRNMIQEENIDRLLKKGYNQEEMNAIYSVNTLLDAISNNQEIIDRNKSILANRCDHIEKVMTVIKCTVIVATIITVISLLVSALGMYHGSAI</sequence>
<gene>
    <name evidence="1" type="ORF">F7D59_02785</name>
</gene>
<dbReference type="EMBL" id="VZBQ01000029">
    <property type="protein sequence ID" value="MQN88811.1"/>
    <property type="molecule type" value="Genomic_DNA"/>
</dbReference>
<evidence type="ECO:0000313" key="1">
    <source>
        <dbReference type="EMBL" id="MQN88811.1"/>
    </source>
</evidence>
<dbReference type="RefSeq" id="WP_153114020.1">
    <property type="nucleotide sequence ID" value="NZ_VZAS01000179.1"/>
</dbReference>
<protein>
    <submittedName>
        <fullName evidence="1">Uncharacterized protein</fullName>
    </submittedName>
</protein>
<organism evidence="1 2">
    <name type="scientific">Segatella copri</name>
    <dbReference type="NCBI Taxonomy" id="165179"/>
    <lineage>
        <taxon>Bacteria</taxon>
        <taxon>Pseudomonadati</taxon>
        <taxon>Bacteroidota</taxon>
        <taxon>Bacteroidia</taxon>
        <taxon>Bacteroidales</taxon>
        <taxon>Prevotellaceae</taxon>
        <taxon>Segatella</taxon>
    </lineage>
</organism>